<keyword evidence="8" id="KW-0732">Signal</keyword>
<dbReference type="PANTHER" id="PTHR30026">
    <property type="entry name" value="OUTER MEMBRANE PROTEIN TOLC"/>
    <property type="match status" value="1"/>
</dbReference>
<organism evidence="9 10">
    <name type="scientific">Dyadobacter flavalbus</name>
    <dbReference type="NCBI Taxonomy" id="2579942"/>
    <lineage>
        <taxon>Bacteria</taxon>
        <taxon>Pseudomonadati</taxon>
        <taxon>Bacteroidota</taxon>
        <taxon>Cytophagia</taxon>
        <taxon>Cytophagales</taxon>
        <taxon>Spirosomataceae</taxon>
        <taxon>Dyadobacter</taxon>
    </lineage>
</organism>
<feature type="signal peptide" evidence="8">
    <location>
        <begin position="1"/>
        <end position="21"/>
    </location>
</feature>
<evidence type="ECO:0000256" key="4">
    <source>
        <dbReference type="ARBA" id="ARBA00022452"/>
    </source>
</evidence>
<dbReference type="InterPro" id="IPR051906">
    <property type="entry name" value="TolC-like"/>
</dbReference>
<dbReference type="Pfam" id="PF02321">
    <property type="entry name" value="OEP"/>
    <property type="match status" value="1"/>
</dbReference>
<dbReference type="EMBL" id="VBSN01000038">
    <property type="protein sequence ID" value="KAA6439539.1"/>
    <property type="molecule type" value="Genomic_DNA"/>
</dbReference>
<protein>
    <submittedName>
        <fullName evidence="9">TolC family protein</fullName>
    </submittedName>
</protein>
<keyword evidence="7" id="KW-0998">Cell outer membrane</keyword>
<evidence type="ECO:0000256" key="6">
    <source>
        <dbReference type="ARBA" id="ARBA00023136"/>
    </source>
</evidence>
<accession>A0A5M8QTS2</accession>
<dbReference type="Gene3D" id="1.20.1600.10">
    <property type="entry name" value="Outer membrane efflux proteins (OEP)"/>
    <property type="match status" value="1"/>
</dbReference>
<keyword evidence="5" id="KW-0812">Transmembrane</keyword>
<dbReference type="GO" id="GO:1990281">
    <property type="term" value="C:efflux pump complex"/>
    <property type="evidence" value="ECO:0007669"/>
    <property type="project" value="TreeGrafter"/>
</dbReference>
<keyword evidence="4" id="KW-1134">Transmembrane beta strand</keyword>
<comment type="caution">
    <text evidence="9">The sequence shown here is derived from an EMBL/GenBank/DDBJ whole genome shotgun (WGS) entry which is preliminary data.</text>
</comment>
<keyword evidence="10" id="KW-1185">Reference proteome</keyword>
<dbReference type="SUPFAM" id="SSF56954">
    <property type="entry name" value="Outer membrane efflux proteins (OEP)"/>
    <property type="match status" value="1"/>
</dbReference>
<keyword evidence="3" id="KW-0813">Transport</keyword>
<dbReference type="OrthoDB" id="940457at2"/>
<evidence type="ECO:0000256" key="5">
    <source>
        <dbReference type="ARBA" id="ARBA00022692"/>
    </source>
</evidence>
<gene>
    <name evidence="9" type="ORF">FEM33_14660</name>
</gene>
<dbReference type="InterPro" id="IPR003423">
    <property type="entry name" value="OMP_efflux"/>
</dbReference>
<reference evidence="9 10" key="1">
    <citation type="submission" date="2019-05" db="EMBL/GenBank/DDBJ databases">
        <authorList>
            <person name="Qu J.-H."/>
        </authorList>
    </citation>
    <scope>NUCLEOTIDE SEQUENCE [LARGE SCALE GENOMIC DNA]</scope>
    <source>
        <strain evidence="9 10">NS28</strain>
    </source>
</reference>
<dbReference type="Proteomes" id="UP000323994">
    <property type="component" value="Unassembled WGS sequence"/>
</dbReference>
<dbReference type="PANTHER" id="PTHR30026:SF20">
    <property type="entry name" value="OUTER MEMBRANE PROTEIN TOLC"/>
    <property type="match status" value="1"/>
</dbReference>
<evidence type="ECO:0000256" key="1">
    <source>
        <dbReference type="ARBA" id="ARBA00004442"/>
    </source>
</evidence>
<evidence type="ECO:0000256" key="7">
    <source>
        <dbReference type="ARBA" id="ARBA00023237"/>
    </source>
</evidence>
<sequence length="483" mass="55599">MTMKHISALLLFVCFPMHVHAQPRRLTLAETVEAAREQSIASKQALTLKKTNYWKYRSFQADYKPQLSLLGTLPGFTRSYIEVVQPDGTVSFQQVSNNNSLLNLSLSQSLAATGGTIYVQQQLQRFDDFARNNTRYNGIPVEIGFRQPLFRFNPMKWERKIQPLIFQEGNQQFIASLEKVALDATGYYFELLVAQVNLQIAEKNRSNNDTLYKIAQHKLELGKISQNDLLQLQMGLLTAQKDLASANQAAAVATLKLKMFLSSRDERELELEIPMESNEFEIDTRIALDEAFANRSDAIGFRRRLLEAEQEVQLARKENGLNAELNATFGLSDQGIRPADVYVSPQDREFVELKFTLPIMTWGRNKARSEVAKANQEFARQTVEQDRLTFEQEIFTQVTLLQMLQKQVKLTKLADNIAADRYQIAKERFILSDLSVTDLGIATQEKDIARRDFILALRDYWQSYYSLRLLTLYDFEQNRKINY</sequence>
<evidence type="ECO:0000256" key="3">
    <source>
        <dbReference type="ARBA" id="ARBA00022448"/>
    </source>
</evidence>
<keyword evidence="6" id="KW-0472">Membrane</keyword>
<comment type="subcellular location">
    <subcellularLocation>
        <location evidence="1">Cell outer membrane</location>
    </subcellularLocation>
</comment>
<proteinExistence type="inferred from homology"/>
<dbReference type="GO" id="GO:0015288">
    <property type="term" value="F:porin activity"/>
    <property type="evidence" value="ECO:0007669"/>
    <property type="project" value="TreeGrafter"/>
</dbReference>
<evidence type="ECO:0000256" key="2">
    <source>
        <dbReference type="ARBA" id="ARBA00007613"/>
    </source>
</evidence>
<evidence type="ECO:0000313" key="9">
    <source>
        <dbReference type="EMBL" id="KAA6439539.1"/>
    </source>
</evidence>
<feature type="chain" id="PRO_5024294040" evidence="8">
    <location>
        <begin position="22"/>
        <end position="483"/>
    </location>
</feature>
<evidence type="ECO:0000256" key="8">
    <source>
        <dbReference type="SAM" id="SignalP"/>
    </source>
</evidence>
<comment type="similarity">
    <text evidence="2">Belongs to the outer membrane factor (OMF) (TC 1.B.17) family.</text>
</comment>
<dbReference type="GO" id="GO:0009279">
    <property type="term" value="C:cell outer membrane"/>
    <property type="evidence" value="ECO:0007669"/>
    <property type="project" value="UniProtKB-SubCell"/>
</dbReference>
<evidence type="ECO:0000313" key="10">
    <source>
        <dbReference type="Proteomes" id="UP000323994"/>
    </source>
</evidence>
<dbReference type="GO" id="GO:0015562">
    <property type="term" value="F:efflux transmembrane transporter activity"/>
    <property type="evidence" value="ECO:0007669"/>
    <property type="project" value="InterPro"/>
</dbReference>
<dbReference type="AlphaFoldDB" id="A0A5M8QTS2"/>
<name>A0A5M8QTS2_9BACT</name>